<dbReference type="EMBL" id="LR797526">
    <property type="protein sequence ID" value="CAB4222927.1"/>
    <property type="molecule type" value="Genomic_DNA"/>
</dbReference>
<dbReference type="InterPro" id="IPR027417">
    <property type="entry name" value="P-loop_NTPase"/>
</dbReference>
<dbReference type="InterPro" id="IPR005021">
    <property type="entry name" value="Terminase_largesu-like"/>
</dbReference>
<dbReference type="Gene3D" id="3.40.50.300">
    <property type="entry name" value="P-loop containing nucleotide triphosphate hydrolases"/>
    <property type="match status" value="1"/>
</dbReference>
<dbReference type="EMBL" id="LR796993">
    <property type="protein sequence ID" value="CAB4180147.1"/>
    <property type="molecule type" value="Genomic_DNA"/>
</dbReference>
<evidence type="ECO:0000313" key="1">
    <source>
        <dbReference type="EMBL" id="CAB4168289.1"/>
    </source>
</evidence>
<evidence type="ECO:0000313" key="3">
    <source>
        <dbReference type="EMBL" id="CAB4180940.1"/>
    </source>
</evidence>
<evidence type="ECO:0000313" key="5">
    <source>
        <dbReference type="EMBL" id="CAB4222927.1"/>
    </source>
</evidence>
<organism evidence="1">
    <name type="scientific">uncultured Caudovirales phage</name>
    <dbReference type="NCBI Taxonomy" id="2100421"/>
    <lineage>
        <taxon>Viruses</taxon>
        <taxon>Duplodnaviria</taxon>
        <taxon>Heunggongvirae</taxon>
        <taxon>Uroviricota</taxon>
        <taxon>Caudoviricetes</taxon>
        <taxon>Peduoviridae</taxon>
        <taxon>Maltschvirus</taxon>
        <taxon>Maltschvirus maltsch</taxon>
    </lineage>
</organism>
<name>A0A6J5P8X1_9CAUD</name>
<proteinExistence type="predicted"/>
<gene>
    <name evidence="2" type="ORF">UFOVP1050_12</name>
    <name evidence="3" type="ORF">UFOVP1059_8</name>
    <name evidence="4" type="ORF">UFOVP1274_3</name>
    <name evidence="5" type="ORF">UFOVP1662_15</name>
    <name evidence="1" type="ORF">UFOVP883_16</name>
</gene>
<dbReference type="EMBL" id="LR796822">
    <property type="protein sequence ID" value="CAB4168289.1"/>
    <property type="molecule type" value="Genomic_DNA"/>
</dbReference>
<accession>A0A6J5P8X1</accession>
<dbReference type="PANTHER" id="PTHR41287">
    <property type="match status" value="1"/>
</dbReference>
<dbReference type="EMBL" id="LR797007">
    <property type="protein sequence ID" value="CAB4180940.1"/>
    <property type="molecule type" value="Genomic_DNA"/>
</dbReference>
<dbReference type="PANTHER" id="PTHR41287:SF1">
    <property type="entry name" value="PROTEIN YMFN"/>
    <property type="match status" value="1"/>
</dbReference>
<sequence length="497" mass="55110">MTKSDSDKPGHDAEIISLDRARSVLLPSLAPVMGHATPRISTPLNDLPSRGPEVIDFAKELSLDLMPWQKFYFENALKVRPDSRWAHPIVTTVVSRQSGKSTMMMIRILAGLYLFEEPLQIASAHRLATSFEQFRTIVSMIEANDSLAKQVKRIYWSHGAEEIQMLNGNRFMIKAGGSSARGVSKPETVYLDELREMNDLESFASLRYTLLAAKNPQVLTFSSAGDQHSQILNSLRERAIAANGGAIDDAAYFEWSSPTDEMTLENAAFANPALGWTIHPDNLLSTFNDPRDTVMTEVLSRWVQTIQSAVDAKSWAECAEVEGDLDPEKLTWLAIDLSPDRKHAALVGAQKLGDERFLVKLLHTWENNLQLDDRAIANEAAKYCRKYSIEHVAYSRRTSGAVAARLQPAGIRIFEMDADYPQSCDEMLSAIISGRLRHLNQESLNVQVLSTVKLPRGDGGIIFGRRASQAAIPAAVATALVTHFATRQETEVDIFVG</sequence>
<evidence type="ECO:0000313" key="4">
    <source>
        <dbReference type="EMBL" id="CAB4194798.1"/>
    </source>
</evidence>
<evidence type="ECO:0000313" key="2">
    <source>
        <dbReference type="EMBL" id="CAB4180147.1"/>
    </source>
</evidence>
<protein>
    <submittedName>
        <fullName evidence="1">COG4626 Phage terminase-like protein, large subunit</fullName>
    </submittedName>
</protein>
<reference evidence="1" key="1">
    <citation type="submission" date="2020-05" db="EMBL/GenBank/DDBJ databases">
        <authorList>
            <person name="Chiriac C."/>
            <person name="Salcher M."/>
            <person name="Ghai R."/>
            <person name="Kavagutti S V."/>
        </authorList>
    </citation>
    <scope>NUCLEOTIDE SEQUENCE</scope>
</reference>
<dbReference type="EMBL" id="LR797225">
    <property type="protein sequence ID" value="CAB4194798.1"/>
    <property type="molecule type" value="Genomic_DNA"/>
</dbReference>